<dbReference type="AlphaFoldDB" id="A0A158FCA5"/>
<protein>
    <recommendedName>
        <fullName evidence="3">Restriction endonuclease type IV Mrr domain-containing protein</fullName>
    </recommendedName>
</protein>
<sequence>MNMRPTEIEFTALLVYLMGKTPGYTDIVQESIFGQEERYIADIVATRVRNLQRTRLLIECKSSRFVSFDRINDVVSQLKKYKEAYGECQPVFAIPATLSESEAQALKVEGVELWDLDFLAKTFAKQLEDAPIGYFKNILLMRARRGSATTRASELSASLKACQPGKQDWSIYQSLVGNILEYLFCPTLTKPLSEHADGTKTNRRDFIIPNYAESGFWSFLRNRYMADYLVVDAKNYSRKIRKTEILQVANYLKPQGAGLVGLIFSRNGGDAAGCAHTLREQWLIHEKMILVFNDMEVESMLSAKEDGRVPEEMVEKKIEQFRLSI</sequence>
<organism evidence="1 2">
    <name type="scientific">Caballeronia choica</name>
    <dbReference type="NCBI Taxonomy" id="326476"/>
    <lineage>
        <taxon>Bacteria</taxon>
        <taxon>Pseudomonadati</taxon>
        <taxon>Pseudomonadota</taxon>
        <taxon>Betaproteobacteria</taxon>
        <taxon>Burkholderiales</taxon>
        <taxon>Burkholderiaceae</taxon>
        <taxon>Caballeronia</taxon>
    </lineage>
</organism>
<evidence type="ECO:0000313" key="2">
    <source>
        <dbReference type="Proteomes" id="UP000054770"/>
    </source>
</evidence>
<evidence type="ECO:0008006" key="3">
    <source>
        <dbReference type="Google" id="ProtNLM"/>
    </source>
</evidence>
<name>A0A158FCA5_9BURK</name>
<dbReference type="Proteomes" id="UP000054770">
    <property type="component" value="Unassembled WGS sequence"/>
</dbReference>
<accession>A0A158FCA5</accession>
<keyword evidence="2" id="KW-1185">Reference proteome</keyword>
<comment type="caution">
    <text evidence="1">The sequence shown here is derived from an EMBL/GenBank/DDBJ whole genome shotgun (WGS) entry which is preliminary data.</text>
</comment>
<reference evidence="1" key="1">
    <citation type="submission" date="2016-01" db="EMBL/GenBank/DDBJ databases">
        <authorList>
            <person name="Peeters C."/>
        </authorList>
    </citation>
    <scope>NUCLEOTIDE SEQUENCE [LARGE SCALE GENOMIC DNA]</scope>
    <source>
        <strain evidence="1">LMG 22940</strain>
    </source>
</reference>
<dbReference type="EMBL" id="FCON02000003">
    <property type="protein sequence ID" value="SAL17488.1"/>
    <property type="molecule type" value="Genomic_DNA"/>
</dbReference>
<evidence type="ECO:0000313" key="1">
    <source>
        <dbReference type="EMBL" id="SAL17488.1"/>
    </source>
</evidence>
<proteinExistence type="predicted"/>
<gene>
    <name evidence="1" type="ORF">AWB68_00502</name>
</gene>